<keyword evidence="6" id="KW-1185">Reference proteome</keyword>
<evidence type="ECO:0000313" key="5">
    <source>
        <dbReference type="Proteomes" id="UP000222163"/>
    </source>
</evidence>
<evidence type="ECO:0000256" key="1">
    <source>
        <dbReference type="SAM" id="Phobius"/>
    </source>
</evidence>
<feature type="transmembrane region" description="Helical" evidence="1">
    <location>
        <begin position="13"/>
        <end position="33"/>
    </location>
</feature>
<dbReference type="RefSeq" id="WP_099214217.1">
    <property type="nucleotide sequence ID" value="NZ_JAUYVU010000002.1"/>
</dbReference>
<feature type="domain" description="SHOCT" evidence="2">
    <location>
        <begin position="42"/>
        <end position="67"/>
    </location>
</feature>
<dbReference type="Pfam" id="PF09851">
    <property type="entry name" value="SHOCT"/>
    <property type="match status" value="1"/>
</dbReference>
<proteinExistence type="predicted"/>
<sequence length="69" mass="8457">MHYHDGHFWGMHFVWWIVWIVIGVFFFLFYSSLFQVTKKESPLEILKRRFAKGEITKEEYEEAKKVLDS</sequence>
<evidence type="ECO:0000313" key="6">
    <source>
        <dbReference type="Proteomes" id="UP001242342"/>
    </source>
</evidence>
<keyword evidence="1" id="KW-0472">Membrane</keyword>
<dbReference type="Proteomes" id="UP001242342">
    <property type="component" value="Unassembled WGS sequence"/>
</dbReference>
<organism evidence="4 5">
    <name type="scientific">Tenacibaculum discolor</name>
    <dbReference type="NCBI Taxonomy" id="361581"/>
    <lineage>
        <taxon>Bacteria</taxon>
        <taxon>Pseudomonadati</taxon>
        <taxon>Bacteroidota</taxon>
        <taxon>Flavobacteriia</taxon>
        <taxon>Flavobacteriales</taxon>
        <taxon>Flavobacteriaceae</taxon>
        <taxon>Tenacibaculum</taxon>
    </lineage>
</organism>
<accession>A0A497ZHN1</accession>
<dbReference type="EMBL" id="PDUU01000003">
    <property type="protein sequence ID" value="PHN98394.1"/>
    <property type="molecule type" value="Genomic_DNA"/>
</dbReference>
<keyword evidence="1" id="KW-0812">Transmembrane</keyword>
<protein>
    <submittedName>
        <fullName evidence="3">SHOCT domain-containing protein</fullName>
    </submittedName>
</protein>
<comment type="caution">
    <text evidence="4">The sequence shown here is derived from an EMBL/GenBank/DDBJ whole genome shotgun (WGS) entry which is preliminary data.</text>
</comment>
<evidence type="ECO:0000259" key="2">
    <source>
        <dbReference type="Pfam" id="PF09851"/>
    </source>
</evidence>
<reference evidence="4" key="2">
    <citation type="submission" date="2017-10" db="EMBL/GenBank/DDBJ databases">
        <authorList>
            <person name="Enke T.N."/>
            <person name="Cordero O.X."/>
        </authorList>
    </citation>
    <scope>NUCLEOTIDE SEQUENCE</scope>
    <source>
        <strain evidence="4">4G03</strain>
    </source>
</reference>
<gene>
    <name evidence="4" type="ORF">CSC81_02580</name>
    <name evidence="3" type="ORF">Q8W23_02975</name>
</gene>
<reference evidence="3 6" key="3">
    <citation type="submission" date="2023-07" db="EMBL/GenBank/DDBJ databases">
        <title>Genome content predicts the carbon catabolic preferences of heterotrophic bacteria.</title>
        <authorList>
            <person name="Gralka M."/>
        </authorList>
    </citation>
    <scope>NUCLEOTIDE SEQUENCE [LARGE SCALE GENOMIC DNA]</scope>
    <source>
        <strain evidence="3 6">4G03</strain>
    </source>
</reference>
<evidence type="ECO:0000313" key="3">
    <source>
        <dbReference type="EMBL" id="MDP2540431.1"/>
    </source>
</evidence>
<keyword evidence="1" id="KW-1133">Transmembrane helix</keyword>
<reference evidence="4 5" key="1">
    <citation type="journal article" date="2016" name="Nat. Commun.">
        <title>Microbial interactions lead to rapid micro-scale successions on model marine particles.</title>
        <authorList>
            <person name="Datta M.S."/>
            <person name="Sliwerska E."/>
            <person name="Gore J."/>
            <person name="Polz M.F."/>
            <person name="Cordero O.X."/>
        </authorList>
    </citation>
    <scope>NUCLEOTIDE SEQUENCE [LARGE SCALE GENOMIC DNA]</scope>
    <source>
        <strain evidence="4 5">4G03</strain>
    </source>
</reference>
<evidence type="ECO:0000313" key="4">
    <source>
        <dbReference type="EMBL" id="PHN98394.1"/>
    </source>
</evidence>
<dbReference type="EMBL" id="JAUYVU010000002">
    <property type="protein sequence ID" value="MDP2540431.1"/>
    <property type="molecule type" value="Genomic_DNA"/>
</dbReference>
<dbReference type="Proteomes" id="UP000222163">
    <property type="component" value="Unassembled WGS sequence"/>
</dbReference>
<name>A0A2G1BWP6_9FLAO</name>
<dbReference type="InterPro" id="IPR018649">
    <property type="entry name" value="SHOCT"/>
</dbReference>
<accession>A0A2G1BWP6</accession>
<dbReference type="AlphaFoldDB" id="A0A2G1BWP6"/>